<feature type="non-terminal residue" evidence="2">
    <location>
        <position position="1"/>
    </location>
</feature>
<feature type="compositionally biased region" description="Basic residues" evidence="1">
    <location>
        <begin position="1"/>
        <end position="12"/>
    </location>
</feature>
<organism evidence="2">
    <name type="scientific">Ixodes ricinus</name>
    <name type="common">Common tick</name>
    <name type="synonym">Acarus ricinus</name>
    <dbReference type="NCBI Taxonomy" id="34613"/>
    <lineage>
        <taxon>Eukaryota</taxon>
        <taxon>Metazoa</taxon>
        <taxon>Ecdysozoa</taxon>
        <taxon>Arthropoda</taxon>
        <taxon>Chelicerata</taxon>
        <taxon>Arachnida</taxon>
        <taxon>Acari</taxon>
        <taxon>Parasitiformes</taxon>
        <taxon>Ixodida</taxon>
        <taxon>Ixodoidea</taxon>
        <taxon>Ixodidae</taxon>
        <taxon>Ixodinae</taxon>
        <taxon>Ixodes</taxon>
    </lineage>
</organism>
<dbReference type="AlphaFoldDB" id="A0A0K8R3U9"/>
<feature type="compositionally biased region" description="Basic and acidic residues" evidence="1">
    <location>
        <begin position="13"/>
        <end position="28"/>
    </location>
</feature>
<reference evidence="2" key="1">
    <citation type="submission" date="2012-12" db="EMBL/GenBank/DDBJ databases">
        <title>Identification and characterization of a phenylalanine ammonia-lyase gene family in Isatis indigotica Fort.</title>
        <authorList>
            <person name="Liu Q."/>
            <person name="Chen J."/>
            <person name="Zhou X."/>
            <person name="Di P."/>
            <person name="Xiao Y."/>
            <person name="Xuan H."/>
            <person name="Zhang L."/>
            <person name="Chen W."/>
        </authorList>
    </citation>
    <scope>NUCLEOTIDE SEQUENCE</scope>
    <source>
        <tissue evidence="2">Salivary gland</tissue>
    </source>
</reference>
<evidence type="ECO:0000313" key="2">
    <source>
        <dbReference type="EMBL" id="JAA65154.1"/>
    </source>
</evidence>
<dbReference type="PANTHER" id="PTHR19446">
    <property type="entry name" value="REVERSE TRANSCRIPTASES"/>
    <property type="match status" value="1"/>
</dbReference>
<proteinExistence type="evidence at transcript level"/>
<evidence type="ECO:0000256" key="1">
    <source>
        <dbReference type="SAM" id="MobiDB-lite"/>
    </source>
</evidence>
<accession>A0A0K8R3U9</accession>
<protein>
    <submittedName>
        <fullName evidence="2">Putative jockey ele1 orf2-h 1e-120-j 4</fullName>
    </submittedName>
</protein>
<name>A0A0K8R3U9_IXORI</name>
<feature type="non-terminal residue" evidence="2">
    <location>
        <position position="285"/>
    </location>
</feature>
<feature type="region of interest" description="Disordered" evidence="1">
    <location>
        <begin position="1"/>
        <end position="28"/>
    </location>
</feature>
<sequence length="285" mass="33130">VGQRSRSKHYKKVKEASREHRYSKRSGESETEVKRRWDTFITCRREASSLINAKIQRKGVEWMSNVSKKDRNAAKKFWEHLNSLGETTQARQRFILSDQGDQLEGDDAIRYIGAVMEEKFREQVHVEDRRTEGSNSPACDIADFGQREWEKAERRVPSGTSTGTDGIPIKLVKNLGPKSKAKLREVVSTMITKGNIPDEWRLSRMSMIYKGKGDKSDIRNYRPITVTPVIYRLVMQIIKNRLEEWVDCEGILGELQNGFRKQRRLEDNIFSLTQCIEIAQKHNRQ</sequence>
<dbReference type="EMBL" id="GADI01008654">
    <property type="protein sequence ID" value="JAA65154.1"/>
    <property type="molecule type" value="mRNA"/>
</dbReference>